<dbReference type="SMART" id="SM01130">
    <property type="entry name" value="DHDPS"/>
    <property type="match status" value="1"/>
</dbReference>
<keyword evidence="5 12" id="KW-0963">Cytoplasm</keyword>
<comment type="caution">
    <text evidence="12">Was originally thought to be a dihydrodipicolinate synthase (DHDPS), catalyzing the condensation of (S)-aspartate-beta-semialdehyde [(S)-ASA] and pyruvate to dihydrodipicolinate (DHDP). However, it was shown in E.coli that the product of the enzymatic reaction is not dihydrodipicolinate but in fact (4S)-4-hydroxy-2,3,4,5-tetrahydro-(2S)-dipicolinic acid (HTPA), and that the consecutive dehydration reaction leading to DHDP is not spontaneous but catalyzed by DapB.</text>
</comment>
<evidence type="ECO:0000256" key="8">
    <source>
        <dbReference type="ARBA" id="ARBA00023154"/>
    </source>
</evidence>
<dbReference type="EMBL" id="NNSR01000026">
    <property type="protein sequence ID" value="PKD32407.1"/>
    <property type="molecule type" value="Genomic_DNA"/>
</dbReference>
<keyword evidence="6 12" id="KW-0028">Amino-acid biosynthesis</keyword>
<feature type="active site" description="Proton donor/acceptor" evidence="12">
    <location>
        <position position="137"/>
    </location>
</feature>
<feature type="site" description="Part of a proton relay during catalysis" evidence="12">
    <location>
        <position position="48"/>
    </location>
</feature>
<sequence length="300" mass="32505">MSNHIFTGSGVALITPMKSDGSVNYDVLGDLVEFHVQNGTDAIIVCGTTGEAATLSEKEHCETISFVAEKTNGRIPVIAGTGSNDTSTAVMLSKSAASTGVDALLCVTPYYNKTSQQGLVRHFNVVADSVDIPIILYNVPSRTGCNIKPKTYQELCKHPNIVAAKEASGDISQVALIRSLCGDNLDIYSGNDDQTVPFMSLGALGVISVFANICPKEMHDICQLCLDNDFAEAQKLNFHYLELMHILFSDVNPIPVKTAMNLFGYEAGECRLPLVPMSVQGYHDLKDCMEKYDLLSKKVK</sequence>
<comment type="subunit">
    <text evidence="12">Homotetramer; dimer of dimers.</text>
</comment>
<dbReference type="Pfam" id="PF00701">
    <property type="entry name" value="DHDPS"/>
    <property type="match status" value="1"/>
</dbReference>
<dbReference type="GO" id="GO:0008840">
    <property type="term" value="F:4-hydroxy-tetrahydrodipicolinate synthase activity"/>
    <property type="evidence" value="ECO:0007669"/>
    <property type="project" value="UniProtKB-UniRule"/>
</dbReference>
<dbReference type="GeneID" id="93768517"/>
<dbReference type="EC" id="4.3.3.7" evidence="4 12"/>
<dbReference type="NCBIfam" id="TIGR00674">
    <property type="entry name" value="dapA"/>
    <property type="match status" value="1"/>
</dbReference>
<evidence type="ECO:0000256" key="10">
    <source>
        <dbReference type="ARBA" id="ARBA00023270"/>
    </source>
</evidence>
<dbReference type="HAMAP" id="MF_00418">
    <property type="entry name" value="DapA"/>
    <property type="match status" value="1"/>
</dbReference>
<evidence type="ECO:0000256" key="12">
    <source>
        <dbReference type="HAMAP-Rule" id="MF_00418"/>
    </source>
</evidence>
<comment type="pathway">
    <text evidence="2 12">Amino-acid biosynthesis; L-lysine biosynthesis via DAP pathway; (S)-tetrahydrodipicolinate from L-aspartate: step 3/4.</text>
</comment>
<dbReference type="PIRSF" id="PIRSF001365">
    <property type="entry name" value="DHDPS"/>
    <property type="match status" value="1"/>
</dbReference>
<evidence type="ECO:0000256" key="7">
    <source>
        <dbReference type="ARBA" id="ARBA00022915"/>
    </source>
</evidence>
<accession>A0A2N0USX2</accession>
<organism evidence="14 15">
    <name type="scientific">Ruminococcus bromii</name>
    <dbReference type="NCBI Taxonomy" id="40518"/>
    <lineage>
        <taxon>Bacteria</taxon>
        <taxon>Bacillati</taxon>
        <taxon>Bacillota</taxon>
        <taxon>Clostridia</taxon>
        <taxon>Eubacteriales</taxon>
        <taxon>Oscillospiraceae</taxon>
        <taxon>Ruminococcus</taxon>
    </lineage>
</organism>
<dbReference type="GO" id="GO:0009089">
    <property type="term" value="P:lysine biosynthetic process via diaminopimelate"/>
    <property type="evidence" value="ECO:0007669"/>
    <property type="project" value="UniProtKB-UniRule"/>
</dbReference>
<dbReference type="CDD" id="cd00950">
    <property type="entry name" value="DHDPS"/>
    <property type="match status" value="1"/>
</dbReference>
<dbReference type="PANTHER" id="PTHR12128">
    <property type="entry name" value="DIHYDRODIPICOLINATE SYNTHASE"/>
    <property type="match status" value="1"/>
</dbReference>
<dbReference type="UniPathway" id="UPA00034">
    <property type="reaction ID" value="UER00017"/>
</dbReference>
<reference evidence="14" key="1">
    <citation type="journal article" date="2018" name="Environ. Microbiol.">
        <title>Sporulation capability and amylosome conservation among diverse human colonic and rumen isolates of the keystone starch-degrader Ruminococcus bromii.</title>
        <authorList>
            <person name="Mukhopadhya I."/>
            <person name="Morais S."/>
            <person name="Laverde-Gomez J."/>
            <person name="Sheridan P.O."/>
            <person name="Walker A.W."/>
            <person name="Kelly W."/>
            <person name="Klieve A.V."/>
            <person name="Ouwerkerk D."/>
            <person name="Duncan S.H."/>
            <person name="Louis P."/>
            <person name="Koropatkin N."/>
            <person name="Cockburn D."/>
            <person name="Kibler R."/>
            <person name="Cooper P.J."/>
            <person name="Sandoval C."/>
            <person name="Crost E."/>
            <person name="Juge N."/>
            <person name="Bayer E.A."/>
            <person name="Flint H.J."/>
        </authorList>
    </citation>
    <scope>NUCLEOTIDE SEQUENCE [LARGE SCALE GENOMIC DNA]</scope>
    <source>
        <strain evidence="14">ATCC 27255</strain>
    </source>
</reference>
<evidence type="ECO:0000256" key="3">
    <source>
        <dbReference type="ARBA" id="ARBA00007592"/>
    </source>
</evidence>
<dbReference type="Gene3D" id="3.20.20.70">
    <property type="entry name" value="Aldolase class I"/>
    <property type="match status" value="1"/>
</dbReference>
<protein>
    <recommendedName>
        <fullName evidence="4 12">4-hydroxy-tetrahydrodipicolinate synthase</fullName>
        <shortName evidence="12">HTPA synthase</shortName>
        <ecNumber evidence="4 12">4.3.3.7</ecNumber>
    </recommendedName>
</protein>
<evidence type="ECO:0000256" key="13">
    <source>
        <dbReference type="PIRNR" id="PIRNR001365"/>
    </source>
</evidence>
<dbReference type="InterPro" id="IPR005263">
    <property type="entry name" value="DapA"/>
</dbReference>
<evidence type="ECO:0000256" key="9">
    <source>
        <dbReference type="ARBA" id="ARBA00023239"/>
    </source>
</evidence>
<comment type="function">
    <text evidence="1 12">Catalyzes the condensation of (S)-aspartate-beta-semialdehyde [(S)-ASA] and pyruvate to 4-hydroxy-tetrahydrodipicolinate (HTPA).</text>
</comment>
<feature type="binding site" evidence="12">
    <location>
        <position position="49"/>
    </location>
    <ligand>
        <name>pyruvate</name>
        <dbReference type="ChEBI" id="CHEBI:15361"/>
    </ligand>
</feature>
<evidence type="ECO:0000256" key="6">
    <source>
        <dbReference type="ARBA" id="ARBA00022605"/>
    </source>
</evidence>
<name>A0A2N0USX2_9FIRM</name>
<dbReference type="PROSITE" id="PS00665">
    <property type="entry name" value="DHDPS_1"/>
    <property type="match status" value="1"/>
</dbReference>
<dbReference type="AlphaFoldDB" id="A0A2N0USX2"/>
<dbReference type="RefSeq" id="WP_015523863.1">
    <property type="nucleotide sequence ID" value="NZ_CABMMZ010000026.1"/>
</dbReference>
<comment type="caution">
    <text evidence="14">The sequence shown here is derived from an EMBL/GenBank/DDBJ whole genome shotgun (WGS) entry which is preliminary data.</text>
</comment>
<feature type="site" description="Part of a proton relay during catalysis" evidence="12">
    <location>
        <position position="111"/>
    </location>
</feature>
<comment type="similarity">
    <text evidence="3 12 13">Belongs to the DapA family.</text>
</comment>
<evidence type="ECO:0000313" key="14">
    <source>
        <dbReference type="EMBL" id="PKD32407.1"/>
    </source>
</evidence>
<dbReference type="InterPro" id="IPR013785">
    <property type="entry name" value="Aldolase_TIM"/>
</dbReference>
<evidence type="ECO:0000256" key="11">
    <source>
        <dbReference type="ARBA" id="ARBA00047836"/>
    </source>
</evidence>
<evidence type="ECO:0000256" key="5">
    <source>
        <dbReference type="ARBA" id="ARBA00022490"/>
    </source>
</evidence>
<dbReference type="PANTHER" id="PTHR12128:SF66">
    <property type="entry name" value="4-HYDROXY-2-OXOGLUTARATE ALDOLASE, MITOCHONDRIAL"/>
    <property type="match status" value="1"/>
</dbReference>
<comment type="catalytic activity">
    <reaction evidence="11 12">
        <text>L-aspartate 4-semialdehyde + pyruvate = (2S,4S)-4-hydroxy-2,3,4,5-tetrahydrodipicolinate + H2O + H(+)</text>
        <dbReference type="Rhea" id="RHEA:34171"/>
        <dbReference type="ChEBI" id="CHEBI:15361"/>
        <dbReference type="ChEBI" id="CHEBI:15377"/>
        <dbReference type="ChEBI" id="CHEBI:15378"/>
        <dbReference type="ChEBI" id="CHEBI:67139"/>
        <dbReference type="ChEBI" id="CHEBI:537519"/>
        <dbReference type="EC" id="4.3.3.7"/>
    </reaction>
</comment>
<keyword evidence="8 12" id="KW-0457">Lysine biosynthesis</keyword>
<evidence type="ECO:0000256" key="1">
    <source>
        <dbReference type="ARBA" id="ARBA00003294"/>
    </source>
</evidence>
<keyword evidence="15" id="KW-1185">Reference proteome</keyword>
<dbReference type="Proteomes" id="UP000233425">
    <property type="component" value="Unassembled WGS sequence"/>
</dbReference>
<evidence type="ECO:0000256" key="4">
    <source>
        <dbReference type="ARBA" id="ARBA00012086"/>
    </source>
</evidence>
<keyword evidence="7 12" id="KW-0220">Diaminopimelate biosynthesis</keyword>
<dbReference type="InterPro" id="IPR020624">
    <property type="entry name" value="Schiff_base-form_aldolases_CS"/>
</dbReference>
<dbReference type="PRINTS" id="PR00146">
    <property type="entry name" value="DHPICSNTHASE"/>
</dbReference>
<keyword evidence="9 12" id="KW-0456">Lyase</keyword>
<comment type="subcellular location">
    <subcellularLocation>
        <location evidence="12">Cytoplasm</location>
    </subcellularLocation>
</comment>
<keyword evidence="10 12" id="KW-0704">Schiff base</keyword>
<feature type="binding site" evidence="12">
    <location>
        <position position="207"/>
    </location>
    <ligand>
        <name>pyruvate</name>
        <dbReference type="ChEBI" id="CHEBI:15361"/>
    </ligand>
</feature>
<dbReference type="InterPro" id="IPR002220">
    <property type="entry name" value="DapA-like"/>
</dbReference>
<dbReference type="GO" id="GO:0005829">
    <property type="term" value="C:cytosol"/>
    <property type="evidence" value="ECO:0007669"/>
    <property type="project" value="TreeGrafter"/>
</dbReference>
<feature type="active site" description="Schiff-base intermediate with substrate" evidence="12">
    <location>
        <position position="165"/>
    </location>
</feature>
<proteinExistence type="inferred from homology"/>
<dbReference type="GO" id="GO:0019877">
    <property type="term" value="P:diaminopimelate biosynthetic process"/>
    <property type="evidence" value="ECO:0007669"/>
    <property type="project" value="UniProtKB-UniRule"/>
</dbReference>
<dbReference type="SUPFAM" id="SSF51569">
    <property type="entry name" value="Aldolase"/>
    <property type="match status" value="1"/>
</dbReference>
<evidence type="ECO:0000313" key="15">
    <source>
        <dbReference type="Proteomes" id="UP000233425"/>
    </source>
</evidence>
<gene>
    <name evidence="12 14" type="primary">dapA</name>
    <name evidence="14" type="ORF">RBATCC27255_00355</name>
</gene>
<evidence type="ECO:0000256" key="2">
    <source>
        <dbReference type="ARBA" id="ARBA00005120"/>
    </source>
</evidence>